<evidence type="ECO:0000259" key="1">
    <source>
        <dbReference type="Pfam" id="PF00571"/>
    </source>
</evidence>
<evidence type="ECO:0000313" key="2">
    <source>
        <dbReference type="EMBL" id="TQS81555.1"/>
    </source>
</evidence>
<dbReference type="Gene3D" id="3.10.580.10">
    <property type="entry name" value="CBS-domain"/>
    <property type="match status" value="1"/>
</dbReference>
<organism evidence="2 3">
    <name type="scientific">Candidatus Methanomassiliicoccus intestinalis</name>
    <dbReference type="NCBI Taxonomy" id="1406512"/>
    <lineage>
        <taxon>Archaea</taxon>
        <taxon>Methanobacteriati</taxon>
        <taxon>Thermoplasmatota</taxon>
        <taxon>Thermoplasmata</taxon>
        <taxon>Methanomassiliicoccales</taxon>
        <taxon>Methanomassiliicoccaceae</taxon>
        <taxon>Methanomassiliicoccus</taxon>
    </lineage>
</organism>
<gene>
    <name evidence="2" type="ORF">A3207_03905</name>
</gene>
<accession>A0A8J8PGE6</accession>
<proteinExistence type="predicted"/>
<dbReference type="SUPFAM" id="SSF54631">
    <property type="entry name" value="CBS-domain pair"/>
    <property type="match status" value="1"/>
</dbReference>
<dbReference type="RefSeq" id="WP_400195444.1">
    <property type="nucleotide sequence ID" value="NZ_CAYAYE010000017.1"/>
</dbReference>
<dbReference type="Pfam" id="PF00571">
    <property type="entry name" value="CBS"/>
    <property type="match status" value="1"/>
</dbReference>
<protein>
    <recommendedName>
        <fullName evidence="1">CBS domain-containing protein</fullName>
    </recommendedName>
</protein>
<dbReference type="Proteomes" id="UP000752814">
    <property type="component" value="Unassembled WGS sequence"/>
</dbReference>
<sequence>MDYIEALNNLTAADAMDISPTVLNYEGSLEDALELIANENRPDVAVGTESTIAGFVHAQDITGILARGESINIPLRTFIDSCSLSGSKPCIQVRPEESLMNVMKVMDSWGKDNILVVGENEEPLGIISATGAIKCLWKMVSEPLLTKAGPAEAE</sequence>
<feature type="domain" description="CBS" evidence="1">
    <location>
        <begin position="87"/>
        <end position="135"/>
    </location>
</feature>
<dbReference type="AlphaFoldDB" id="A0A8J8PGE6"/>
<name>A0A8J8PGE6_9ARCH</name>
<evidence type="ECO:0000313" key="3">
    <source>
        <dbReference type="Proteomes" id="UP000752814"/>
    </source>
</evidence>
<dbReference type="InterPro" id="IPR046342">
    <property type="entry name" value="CBS_dom_sf"/>
</dbReference>
<comment type="caution">
    <text evidence="2">The sequence shown here is derived from an EMBL/GenBank/DDBJ whole genome shotgun (WGS) entry which is preliminary data.</text>
</comment>
<dbReference type="InterPro" id="IPR000644">
    <property type="entry name" value="CBS_dom"/>
</dbReference>
<dbReference type="EMBL" id="LVVT01000022">
    <property type="protein sequence ID" value="TQS81555.1"/>
    <property type="molecule type" value="Genomic_DNA"/>
</dbReference>
<reference evidence="2" key="1">
    <citation type="submission" date="2016-03" db="EMBL/GenBank/DDBJ databases">
        <authorList>
            <person name="Borrel G."/>
            <person name="Mccann A."/>
            <person name="O'Toole P.W."/>
        </authorList>
    </citation>
    <scope>NUCLEOTIDE SEQUENCE</scope>
    <source>
        <strain evidence="2">183</strain>
    </source>
</reference>